<dbReference type="EMBL" id="BMAO01018081">
    <property type="protein sequence ID" value="GFR20521.1"/>
    <property type="molecule type" value="Genomic_DNA"/>
</dbReference>
<comment type="caution">
    <text evidence="1">The sequence shown here is derived from an EMBL/GenBank/DDBJ whole genome shotgun (WGS) entry which is preliminary data.</text>
</comment>
<dbReference type="AlphaFoldDB" id="A0A8X6HAY5"/>
<dbReference type="Proteomes" id="UP000887116">
    <property type="component" value="Unassembled WGS sequence"/>
</dbReference>
<sequence length="118" mass="13458">MDQELLGKVLDEAVIYPLVFFETKKALFLKLPILQLRSECVTRKLFISNISMGEDGNPMQSANSLPEMKMHYEKLSKALSGVRENISNSLLHEIDEEKRKRLEGTSPKVAKKIKKIIV</sequence>
<keyword evidence="2" id="KW-1185">Reference proteome</keyword>
<name>A0A8X6HAY5_TRICU</name>
<proteinExistence type="predicted"/>
<dbReference type="OrthoDB" id="6434431at2759"/>
<accession>A0A8X6HAY5</accession>
<evidence type="ECO:0000313" key="1">
    <source>
        <dbReference type="EMBL" id="GFR20521.1"/>
    </source>
</evidence>
<gene>
    <name evidence="1" type="ORF">TNCT_295631</name>
</gene>
<reference evidence="1" key="1">
    <citation type="submission" date="2020-07" db="EMBL/GenBank/DDBJ databases">
        <title>Multicomponent nature underlies the extraordinary mechanical properties of spider dragline silk.</title>
        <authorList>
            <person name="Kono N."/>
            <person name="Nakamura H."/>
            <person name="Mori M."/>
            <person name="Yoshida Y."/>
            <person name="Ohtoshi R."/>
            <person name="Malay A.D."/>
            <person name="Moran D.A.P."/>
            <person name="Tomita M."/>
            <person name="Numata K."/>
            <person name="Arakawa K."/>
        </authorList>
    </citation>
    <scope>NUCLEOTIDE SEQUENCE</scope>
</reference>
<protein>
    <submittedName>
        <fullName evidence="1">Uncharacterized protein</fullName>
    </submittedName>
</protein>
<evidence type="ECO:0000313" key="2">
    <source>
        <dbReference type="Proteomes" id="UP000887116"/>
    </source>
</evidence>
<organism evidence="1 2">
    <name type="scientific">Trichonephila clavata</name>
    <name type="common">Joro spider</name>
    <name type="synonym">Nephila clavata</name>
    <dbReference type="NCBI Taxonomy" id="2740835"/>
    <lineage>
        <taxon>Eukaryota</taxon>
        <taxon>Metazoa</taxon>
        <taxon>Ecdysozoa</taxon>
        <taxon>Arthropoda</taxon>
        <taxon>Chelicerata</taxon>
        <taxon>Arachnida</taxon>
        <taxon>Araneae</taxon>
        <taxon>Araneomorphae</taxon>
        <taxon>Entelegynae</taxon>
        <taxon>Araneoidea</taxon>
        <taxon>Nephilidae</taxon>
        <taxon>Trichonephila</taxon>
    </lineage>
</organism>